<sequence length="308" mass="34349">MALLFYSQDDDAGAWRQELSRRLPELDFRLWPDIGDPADITMALVWLPPPGLLAGLPNLKAIFSLGAGIDAMLRDPTLPDLPLCRMVDPSLTSSMSEFVLALVLRYHRNLDVYERQQRERRWQLELPRPADATRVGVMGLGVLGADAARLLVRNDFDVRGWSRTAKRIEGVTSHAGAERLDTFLGGLDILVNLLPLTPETEGVLNARLFAKLPRGARLINVARGRHLVEPDLLAALEEGRLAHATLDVFATEPLPEEHPFWGHPQVTVLPHTASYSLPRSGAETVVENIRRLREGRPLEHVVDRARGY</sequence>
<dbReference type="SUPFAM" id="SSF51735">
    <property type="entry name" value="NAD(P)-binding Rossmann-fold domains"/>
    <property type="match status" value="1"/>
</dbReference>
<keyword evidence="1" id="KW-0560">Oxidoreductase</keyword>
<dbReference type="Pfam" id="PF02826">
    <property type="entry name" value="2-Hacid_dh_C"/>
    <property type="match status" value="1"/>
</dbReference>
<evidence type="ECO:0000259" key="3">
    <source>
        <dbReference type="Pfam" id="PF02826"/>
    </source>
</evidence>
<dbReference type="Proteomes" id="UP001301140">
    <property type="component" value="Unassembled WGS sequence"/>
</dbReference>
<feature type="domain" description="D-isomer specific 2-hydroxyacid dehydrogenase NAD-binding" evidence="3">
    <location>
        <begin position="100"/>
        <end position="273"/>
    </location>
</feature>
<dbReference type="AlphaFoldDB" id="A0AAP4D7N4"/>
<organism evidence="4 5">
    <name type="scientific">Marinimicrococcus flavescens</name>
    <dbReference type="NCBI Taxonomy" id="3031815"/>
    <lineage>
        <taxon>Bacteria</taxon>
        <taxon>Pseudomonadati</taxon>
        <taxon>Pseudomonadota</taxon>
        <taxon>Alphaproteobacteria</taxon>
        <taxon>Geminicoccales</taxon>
        <taxon>Geminicoccaceae</taxon>
        <taxon>Marinimicrococcus</taxon>
    </lineage>
</organism>
<dbReference type="RefSeq" id="WP_327789815.1">
    <property type="nucleotide sequence ID" value="NZ_JARGEQ010000126.1"/>
</dbReference>
<dbReference type="PROSITE" id="PS00671">
    <property type="entry name" value="D_2_HYDROXYACID_DH_3"/>
    <property type="match status" value="1"/>
</dbReference>
<reference evidence="4 5" key="1">
    <citation type="submission" date="2023-03" db="EMBL/GenBank/DDBJ databases">
        <title>YIM 152171 draft genome.</title>
        <authorList>
            <person name="Yang Z."/>
        </authorList>
    </citation>
    <scope>NUCLEOTIDE SEQUENCE [LARGE SCALE GENOMIC DNA]</scope>
    <source>
        <strain evidence="4 5">YIM 152171</strain>
    </source>
</reference>
<dbReference type="PANTHER" id="PTHR43333:SF1">
    <property type="entry name" value="D-ISOMER SPECIFIC 2-HYDROXYACID DEHYDROGENASE NAD-BINDING DOMAIN-CONTAINING PROTEIN"/>
    <property type="match status" value="1"/>
</dbReference>
<evidence type="ECO:0000313" key="5">
    <source>
        <dbReference type="Proteomes" id="UP001301140"/>
    </source>
</evidence>
<keyword evidence="2" id="KW-0520">NAD</keyword>
<comment type="caution">
    <text evidence="4">The sequence shown here is derived from an EMBL/GenBank/DDBJ whole genome shotgun (WGS) entry which is preliminary data.</text>
</comment>
<dbReference type="InterPro" id="IPR029753">
    <property type="entry name" value="D-isomer_DH_CS"/>
</dbReference>
<name>A0AAP4D7N4_9PROT</name>
<evidence type="ECO:0000313" key="4">
    <source>
        <dbReference type="EMBL" id="MDF1587396.1"/>
    </source>
</evidence>
<keyword evidence="5" id="KW-1185">Reference proteome</keyword>
<accession>A0AAP4D7N4</accession>
<dbReference type="CDD" id="cd12164">
    <property type="entry name" value="GDH_like_2"/>
    <property type="match status" value="1"/>
</dbReference>
<evidence type="ECO:0000256" key="1">
    <source>
        <dbReference type="ARBA" id="ARBA00023002"/>
    </source>
</evidence>
<dbReference type="EMBL" id="JARGEQ010000126">
    <property type="protein sequence ID" value="MDF1587396.1"/>
    <property type="molecule type" value="Genomic_DNA"/>
</dbReference>
<dbReference type="InterPro" id="IPR006140">
    <property type="entry name" value="D-isomer_DH_NAD-bd"/>
</dbReference>
<dbReference type="GO" id="GO:0016616">
    <property type="term" value="F:oxidoreductase activity, acting on the CH-OH group of donors, NAD or NADP as acceptor"/>
    <property type="evidence" value="ECO:0007669"/>
    <property type="project" value="UniProtKB-ARBA"/>
</dbReference>
<dbReference type="PANTHER" id="PTHR43333">
    <property type="entry name" value="2-HACID_DH_C DOMAIN-CONTAINING PROTEIN"/>
    <property type="match status" value="1"/>
</dbReference>
<dbReference type="Gene3D" id="3.40.50.720">
    <property type="entry name" value="NAD(P)-binding Rossmann-like Domain"/>
    <property type="match status" value="2"/>
</dbReference>
<evidence type="ECO:0000256" key="2">
    <source>
        <dbReference type="ARBA" id="ARBA00023027"/>
    </source>
</evidence>
<gene>
    <name evidence="4" type="ORF">PZ740_13495</name>
</gene>
<protein>
    <submittedName>
        <fullName evidence="4">Glyoxylate/hydroxypyruvate reductase A</fullName>
    </submittedName>
</protein>
<proteinExistence type="predicted"/>
<dbReference type="GO" id="GO:0051287">
    <property type="term" value="F:NAD binding"/>
    <property type="evidence" value="ECO:0007669"/>
    <property type="project" value="InterPro"/>
</dbReference>
<dbReference type="InterPro" id="IPR036291">
    <property type="entry name" value="NAD(P)-bd_dom_sf"/>
</dbReference>